<dbReference type="SUPFAM" id="SSF51430">
    <property type="entry name" value="NAD(P)-linked oxidoreductase"/>
    <property type="match status" value="1"/>
</dbReference>
<protein>
    <submittedName>
        <fullName evidence="2">Aldo/keto reductase</fullName>
    </submittedName>
</protein>
<evidence type="ECO:0000313" key="2">
    <source>
        <dbReference type="EMBL" id="TPG53094.1"/>
    </source>
</evidence>
<dbReference type="PANTHER" id="PTHR43364">
    <property type="entry name" value="NADH-SPECIFIC METHYLGLYOXAL REDUCTASE-RELATED"/>
    <property type="match status" value="1"/>
</dbReference>
<dbReference type="Gene3D" id="3.20.20.100">
    <property type="entry name" value="NADP-dependent oxidoreductase domain"/>
    <property type="match status" value="1"/>
</dbReference>
<dbReference type="InterPro" id="IPR023210">
    <property type="entry name" value="NADP_OxRdtase_dom"/>
</dbReference>
<dbReference type="InterPro" id="IPR036812">
    <property type="entry name" value="NAD(P)_OxRdtase_dom_sf"/>
</dbReference>
<evidence type="ECO:0000259" key="1">
    <source>
        <dbReference type="Pfam" id="PF00248"/>
    </source>
</evidence>
<dbReference type="InterPro" id="IPR018170">
    <property type="entry name" value="Aldo/ket_reductase_CS"/>
</dbReference>
<dbReference type="GO" id="GO:0016491">
    <property type="term" value="F:oxidoreductase activity"/>
    <property type="evidence" value="ECO:0007669"/>
    <property type="project" value="InterPro"/>
</dbReference>
<name>A0A502FUG8_9SPHN</name>
<sequence length="302" mass="32019">MSEITLTPEMRPLGKSGIMVSPIAWGMWRFAGVTPAEGSALIAAAFAAGVTLFDTADIYGFNGSGGFGDAESLLGQIFTATPGMRDRMVLATKGGITPPVPYDSGRDYLMGALESSLKRLQVEQVDLYQIHRPDILAHPQEVARTLEEMVTSGKVRAVGVSNYTIAQTQALAALLTIPLATVQPEFSPLELEPITNGLLDLAMERDVAVLAWSPLGGGRLGAPEDARSTAVAAALDVVANAAGVSRAAATYAWIMAHPARVIPIVGTQNVARIGEIADVYKVKFTRQTWYDVLVAARGEKLP</sequence>
<keyword evidence="3" id="KW-1185">Reference proteome</keyword>
<dbReference type="PROSITE" id="PS00062">
    <property type="entry name" value="ALDOKETO_REDUCTASE_2"/>
    <property type="match status" value="1"/>
</dbReference>
<comment type="caution">
    <text evidence="2">The sequence shown here is derived from an EMBL/GenBank/DDBJ whole genome shotgun (WGS) entry which is preliminary data.</text>
</comment>
<dbReference type="EMBL" id="RCZC01000003">
    <property type="protein sequence ID" value="TPG53094.1"/>
    <property type="molecule type" value="Genomic_DNA"/>
</dbReference>
<dbReference type="RefSeq" id="WP_140850840.1">
    <property type="nucleotide sequence ID" value="NZ_RCZC01000003.1"/>
</dbReference>
<reference evidence="2 3" key="1">
    <citation type="journal article" date="2019" name="Environ. Microbiol.">
        <title>Species interactions and distinct microbial communities in high Arctic permafrost affected cryosols are associated with the CH4 and CO2 gas fluxes.</title>
        <authorList>
            <person name="Altshuler I."/>
            <person name="Hamel J."/>
            <person name="Turney S."/>
            <person name="Magnuson E."/>
            <person name="Levesque R."/>
            <person name="Greer C."/>
            <person name="Whyte L.G."/>
        </authorList>
    </citation>
    <scope>NUCLEOTIDE SEQUENCE [LARGE SCALE GENOMIC DNA]</scope>
    <source>
        <strain evidence="2 3">E6.1</strain>
    </source>
</reference>
<dbReference type="InterPro" id="IPR050523">
    <property type="entry name" value="AKR_Detox_Biosynth"/>
</dbReference>
<dbReference type="PRINTS" id="PR00069">
    <property type="entry name" value="ALDKETRDTASE"/>
</dbReference>
<dbReference type="GO" id="GO:0005829">
    <property type="term" value="C:cytosol"/>
    <property type="evidence" value="ECO:0007669"/>
    <property type="project" value="TreeGrafter"/>
</dbReference>
<accession>A0A502FUG8</accession>
<dbReference type="Pfam" id="PF00248">
    <property type="entry name" value="Aldo_ket_red"/>
    <property type="match status" value="1"/>
</dbReference>
<evidence type="ECO:0000313" key="3">
    <source>
        <dbReference type="Proteomes" id="UP000319931"/>
    </source>
</evidence>
<feature type="domain" description="NADP-dependent oxidoreductase" evidence="1">
    <location>
        <begin position="22"/>
        <end position="289"/>
    </location>
</feature>
<dbReference type="PANTHER" id="PTHR43364:SF1">
    <property type="entry name" value="OXIDOREDUCTASE YDHF"/>
    <property type="match status" value="1"/>
</dbReference>
<organism evidence="2 3">
    <name type="scientific">Sphingomonas glacialis</name>
    <dbReference type="NCBI Taxonomy" id="658225"/>
    <lineage>
        <taxon>Bacteria</taxon>
        <taxon>Pseudomonadati</taxon>
        <taxon>Pseudomonadota</taxon>
        <taxon>Alphaproteobacteria</taxon>
        <taxon>Sphingomonadales</taxon>
        <taxon>Sphingomonadaceae</taxon>
        <taxon>Sphingomonas</taxon>
    </lineage>
</organism>
<dbReference type="Proteomes" id="UP000319931">
    <property type="component" value="Unassembled WGS sequence"/>
</dbReference>
<gene>
    <name evidence="2" type="ORF">EAH76_13775</name>
</gene>
<proteinExistence type="predicted"/>
<dbReference type="AlphaFoldDB" id="A0A502FUG8"/>
<dbReference type="InterPro" id="IPR020471">
    <property type="entry name" value="AKR"/>
</dbReference>
<dbReference type="OrthoDB" id="7181835at2"/>